<sequence>MAKPNPNGIEFDNLYLDMNGIIHPCCHPQDKPAPKSEEEMFLAIFAYIDHIMILIRPRKLLYMAIDGVAPRAKMNQQRSRRFRAIQDAEAEAEAEAERRREEDANAPKETEIPEEHWDSNCITPGTPFTANLVVALRYFVAHRLSTHPGWQHLKVLLSDASVPGEGEHMVMNFVRRQRCEPGYDLNTKHVLYGLDADLIMLGIATHEPNFSILREDLLKIEDTWPKNPDVCLHCYQCGHRATRCPNPPAEGRLESTPFLFLHMPVLREYLEAELYFIEETAGFPFNLEHALDDWVILCFFVGNDFLPHLPSMRIKEGAVDLLVDMWKANLPAIGGYLTEHGHVHLDRLQPFIDELGRAETHIFTHRFGVQLGYRRTRKRRRFVVRQQRRLYRQQLGHKVPDRPSVPAANDVDVDDDELSSEMSESDEEVAQRPDRKTDEKQRDQAPPLTEWVIDTSVKMHYGSWRTSCYETKFQDASEAFRTNVGQAYVEGLCWVLHYYYLGCASWTWFYPYHYAPLAQDMRDLASMSVQFDLGAPFMPVEQLMGVFPAASRMHIPAVFHDLMTSPDSPIIDFYPTKFKIDLNGETALWKAVSLEARLRAAMKSPLAKMAAADRKLNARGHEILLVAQDHELFTTLAATYQGDGREIALDMNLGRLGGPCAPTRASASPARP</sequence>
<dbReference type="PIRSF" id="PIRSF037239">
    <property type="entry name" value="Exonuclease_Xrn2"/>
    <property type="match status" value="1"/>
</dbReference>
<dbReference type="InterPro" id="IPR004859">
    <property type="entry name" value="Xrn1_N"/>
</dbReference>
<dbReference type="PANTHER" id="PTHR12341:SF41">
    <property type="entry name" value="5'-3' EXORIBONUCLEASE 2"/>
    <property type="match status" value="1"/>
</dbReference>
<dbReference type="GO" id="GO:0004534">
    <property type="term" value="F:5'-3' RNA exonuclease activity"/>
    <property type="evidence" value="ECO:0007669"/>
    <property type="project" value="UniProtKB-UniRule"/>
</dbReference>
<comment type="similarity">
    <text evidence="2 9">Belongs to the 5'-3' exonuclease family. XRN2/RAT1 subfamily.</text>
</comment>
<dbReference type="PANTHER" id="PTHR12341">
    <property type="entry name" value="5'-&gt;3' EXORIBONUCLEASE"/>
    <property type="match status" value="1"/>
</dbReference>
<dbReference type="GO" id="GO:0008270">
    <property type="term" value="F:zinc ion binding"/>
    <property type="evidence" value="ECO:0007669"/>
    <property type="project" value="InterPro"/>
</dbReference>
<evidence type="ECO:0000256" key="6">
    <source>
        <dbReference type="ARBA" id="ARBA00022801"/>
    </source>
</evidence>
<name>A0A0L0T643_ALLM3</name>
<dbReference type="InterPro" id="IPR036875">
    <property type="entry name" value="Znf_CCHC_sf"/>
</dbReference>
<feature type="region of interest" description="Disordered" evidence="10">
    <location>
        <begin position="76"/>
        <end position="120"/>
    </location>
</feature>
<dbReference type="Gene3D" id="1.25.40.1050">
    <property type="match status" value="1"/>
</dbReference>
<dbReference type="InterPro" id="IPR041412">
    <property type="entry name" value="Xrn1_helical"/>
</dbReference>
<keyword evidence="8" id="KW-0539">Nucleus</keyword>
<keyword evidence="3" id="KW-0804">Transcription</keyword>
<feature type="domain" description="Xrn1 helical" evidence="12">
    <location>
        <begin position="285"/>
        <end position="649"/>
    </location>
</feature>
<dbReference type="VEuPathDB" id="FungiDB:AMAG_14843"/>
<dbReference type="GO" id="GO:0003723">
    <property type="term" value="F:RNA binding"/>
    <property type="evidence" value="ECO:0007669"/>
    <property type="project" value="TreeGrafter"/>
</dbReference>
<keyword evidence="14" id="KW-1185">Reference proteome</keyword>
<dbReference type="GO" id="GO:0006353">
    <property type="term" value="P:DNA-templated transcription termination"/>
    <property type="evidence" value="ECO:0007669"/>
    <property type="project" value="UniProtKB-KW"/>
</dbReference>
<evidence type="ECO:0000256" key="3">
    <source>
        <dbReference type="ARBA" id="ARBA00022472"/>
    </source>
</evidence>
<keyword evidence="7 9" id="KW-0269">Exonuclease</keyword>
<comment type="subcellular location">
    <subcellularLocation>
        <location evidence="1">Nucleus</location>
    </subcellularLocation>
</comment>
<accession>A0A0L0T643</accession>
<dbReference type="GO" id="GO:0005634">
    <property type="term" value="C:nucleus"/>
    <property type="evidence" value="ECO:0007669"/>
    <property type="project" value="UniProtKB-SubCell"/>
</dbReference>
<organism evidence="13 14">
    <name type="scientific">Allomyces macrogynus (strain ATCC 38327)</name>
    <name type="common">Allomyces javanicus var. macrogynus</name>
    <dbReference type="NCBI Taxonomy" id="578462"/>
    <lineage>
        <taxon>Eukaryota</taxon>
        <taxon>Fungi</taxon>
        <taxon>Fungi incertae sedis</taxon>
        <taxon>Blastocladiomycota</taxon>
        <taxon>Blastocladiomycetes</taxon>
        <taxon>Blastocladiales</taxon>
        <taxon>Blastocladiaceae</taxon>
        <taxon>Allomyces</taxon>
    </lineage>
</organism>
<feature type="domain" description="Xrn1 N-terminal" evidence="11">
    <location>
        <begin position="6"/>
        <end position="216"/>
    </location>
</feature>
<feature type="compositionally biased region" description="Basic and acidic residues" evidence="10">
    <location>
        <begin position="95"/>
        <end position="118"/>
    </location>
</feature>
<dbReference type="InterPro" id="IPR027073">
    <property type="entry name" value="5_3_exoribonuclease"/>
</dbReference>
<evidence type="ECO:0000256" key="7">
    <source>
        <dbReference type="ARBA" id="ARBA00022839"/>
    </source>
</evidence>
<evidence type="ECO:0000259" key="12">
    <source>
        <dbReference type="Pfam" id="PF17846"/>
    </source>
</evidence>
<dbReference type="Pfam" id="PF17846">
    <property type="entry name" value="XRN_M"/>
    <property type="match status" value="1"/>
</dbReference>
<reference evidence="14" key="2">
    <citation type="submission" date="2009-11" db="EMBL/GenBank/DDBJ databases">
        <title>The Genome Sequence of Allomyces macrogynus strain ATCC 38327.</title>
        <authorList>
            <consortium name="The Broad Institute Genome Sequencing Platform"/>
            <person name="Russ C."/>
            <person name="Cuomo C."/>
            <person name="Shea T."/>
            <person name="Young S.K."/>
            <person name="Zeng Q."/>
            <person name="Koehrsen M."/>
            <person name="Haas B."/>
            <person name="Borodovsky M."/>
            <person name="Guigo R."/>
            <person name="Alvarado L."/>
            <person name="Berlin A."/>
            <person name="Borenstein D."/>
            <person name="Chen Z."/>
            <person name="Engels R."/>
            <person name="Freedman E."/>
            <person name="Gellesch M."/>
            <person name="Goldberg J."/>
            <person name="Griggs A."/>
            <person name="Gujja S."/>
            <person name="Heiman D."/>
            <person name="Hepburn T."/>
            <person name="Howarth C."/>
            <person name="Jen D."/>
            <person name="Larson L."/>
            <person name="Lewis B."/>
            <person name="Mehta T."/>
            <person name="Park D."/>
            <person name="Pearson M."/>
            <person name="Roberts A."/>
            <person name="Saif S."/>
            <person name="Shenoy N."/>
            <person name="Sisk P."/>
            <person name="Stolte C."/>
            <person name="Sykes S."/>
            <person name="Walk T."/>
            <person name="White J."/>
            <person name="Yandava C."/>
            <person name="Burger G."/>
            <person name="Gray M.W."/>
            <person name="Holland P.W.H."/>
            <person name="King N."/>
            <person name="Lang F.B.F."/>
            <person name="Roger A.J."/>
            <person name="Ruiz-Trillo I."/>
            <person name="Lander E."/>
            <person name="Nusbaum C."/>
        </authorList>
    </citation>
    <scope>NUCLEOTIDE SEQUENCE [LARGE SCALE GENOMIC DNA]</scope>
    <source>
        <strain evidence="14">ATCC 38327</strain>
    </source>
</reference>
<evidence type="ECO:0000256" key="9">
    <source>
        <dbReference type="PIRNR" id="PIRNR037239"/>
    </source>
</evidence>
<evidence type="ECO:0000256" key="10">
    <source>
        <dbReference type="SAM" id="MobiDB-lite"/>
    </source>
</evidence>
<proteinExistence type="inferred from homology"/>
<dbReference type="AlphaFoldDB" id="A0A0L0T643"/>
<dbReference type="OrthoDB" id="372487at2759"/>
<dbReference type="SUPFAM" id="SSF57756">
    <property type="entry name" value="Retrovirus zinc finger-like domains"/>
    <property type="match status" value="1"/>
</dbReference>
<evidence type="ECO:0000256" key="1">
    <source>
        <dbReference type="ARBA" id="ARBA00004123"/>
    </source>
</evidence>
<protein>
    <recommendedName>
        <fullName evidence="9">5'-3' exoribonuclease</fullName>
        <ecNumber evidence="9">3.1.13.-</ecNumber>
    </recommendedName>
</protein>
<feature type="compositionally biased region" description="Acidic residues" evidence="10">
    <location>
        <begin position="411"/>
        <end position="428"/>
    </location>
</feature>
<dbReference type="GO" id="GO:0000956">
    <property type="term" value="P:nuclear-transcribed mRNA catabolic process"/>
    <property type="evidence" value="ECO:0007669"/>
    <property type="project" value="TreeGrafter"/>
</dbReference>
<dbReference type="Proteomes" id="UP000054350">
    <property type="component" value="Unassembled WGS sequence"/>
</dbReference>
<evidence type="ECO:0000256" key="8">
    <source>
        <dbReference type="ARBA" id="ARBA00023242"/>
    </source>
</evidence>
<dbReference type="GO" id="GO:0006397">
    <property type="term" value="P:mRNA processing"/>
    <property type="evidence" value="ECO:0007669"/>
    <property type="project" value="UniProtKB-UniRule"/>
</dbReference>
<gene>
    <name evidence="13" type="ORF">AMAG_14843</name>
</gene>
<comment type="function">
    <text evidence="9">Possesses 5'-&gt;3' exoribonuclease activity. May promote termination of transcription by RNA polymerase II.</text>
</comment>
<keyword evidence="3" id="KW-0805">Transcription regulation</keyword>
<dbReference type="EMBL" id="GG745363">
    <property type="protein sequence ID" value="KNE70004.1"/>
    <property type="molecule type" value="Genomic_DNA"/>
</dbReference>
<reference evidence="13 14" key="1">
    <citation type="submission" date="2009-11" db="EMBL/GenBank/DDBJ databases">
        <title>Annotation of Allomyces macrogynus ATCC 38327.</title>
        <authorList>
            <consortium name="The Broad Institute Genome Sequencing Platform"/>
            <person name="Russ C."/>
            <person name="Cuomo C."/>
            <person name="Burger G."/>
            <person name="Gray M.W."/>
            <person name="Holland P.W.H."/>
            <person name="King N."/>
            <person name="Lang F.B.F."/>
            <person name="Roger A.J."/>
            <person name="Ruiz-Trillo I."/>
            <person name="Young S.K."/>
            <person name="Zeng Q."/>
            <person name="Gargeya S."/>
            <person name="Fitzgerald M."/>
            <person name="Haas B."/>
            <person name="Abouelleil A."/>
            <person name="Alvarado L."/>
            <person name="Arachchi H.M."/>
            <person name="Berlin A."/>
            <person name="Chapman S.B."/>
            <person name="Gearin G."/>
            <person name="Goldberg J."/>
            <person name="Griggs A."/>
            <person name="Gujja S."/>
            <person name="Hansen M."/>
            <person name="Heiman D."/>
            <person name="Howarth C."/>
            <person name="Larimer J."/>
            <person name="Lui A."/>
            <person name="MacDonald P.J.P."/>
            <person name="McCowen C."/>
            <person name="Montmayeur A."/>
            <person name="Murphy C."/>
            <person name="Neiman D."/>
            <person name="Pearson M."/>
            <person name="Priest M."/>
            <person name="Roberts A."/>
            <person name="Saif S."/>
            <person name="Shea T."/>
            <person name="Sisk P."/>
            <person name="Stolte C."/>
            <person name="Sykes S."/>
            <person name="Wortman J."/>
            <person name="Nusbaum C."/>
            <person name="Birren B."/>
        </authorList>
    </citation>
    <scope>NUCLEOTIDE SEQUENCE [LARGE SCALE GENOMIC DNA]</scope>
    <source>
        <strain evidence="13 14">ATCC 38327</strain>
    </source>
</reference>
<keyword evidence="6 9" id="KW-0378">Hydrolase</keyword>
<feature type="region of interest" description="Disordered" evidence="10">
    <location>
        <begin position="395"/>
        <end position="447"/>
    </location>
</feature>
<dbReference type="OMA" id="ERWDHNV"/>
<evidence type="ECO:0000256" key="4">
    <source>
        <dbReference type="ARBA" id="ARBA00022664"/>
    </source>
</evidence>
<dbReference type="InterPro" id="IPR017151">
    <property type="entry name" value="Xrn2/3/4"/>
</dbReference>
<dbReference type="Pfam" id="PF03159">
    <property type="entry name" value="XRN_N"/>
    <property type="match status" value="1"/>
</dbReference>
<evidence type="ECO:0000256" key="2">
    <source>
        <dbReference type="ARBA" id="ARBA00006994"/>
    </source>
</evidence>
<feature type="compositionally biased region" description="Basic and acidic residues" evidence="10">
    <location>
        <begin position="429"/>
        <end position="443"/>
    </location>
</feature>
<dbReference type="eggNOG" id="KOG2044">
    <property type="taxonomic scope" value="Eukaryota"/>
</dbReference>
<dbReference type="STRING" id="578462.A0A0L0T643"/>
<dbReference type="Gene3D" id="3.40.50.12390">
    <property type="match status" value="2"/>
</dbReference>
<dbReference type="EC" id="3.1.13.-" evidence="9"/>
<evidence type="ECO:0000313" key="14">
    <source>
        <dbReference type="Proteomes" id="UP000054350"/>
    </source>
</evidence>
<dbReference type="CDD" id="cd18673">
    <property type="entry name" value="PIN_XRN1-2-like"/>
    <property type="match status" value="1"/>
</dbReference>
<evidence type="ECO:0000313" key="13">
    <source>
        <dbReference type="EMBL" id="KNE70004.1"/>
    </source>
</evidence>
<evidence type="ECO:0000256" key="5">
    <source>
        <dbReference type="ARBA" id="ARBA00022722"/>
    </source>
</evidence>
<keyword evidence="5 9" id="KW-0540">Nuclease</keyword>
<keyword evidence="3" id="KW-0806">Transcription termination</keyword>
<keyword evidence="4 9" id="KW-0507">mRNA processing</keyword>
<evidence type="ECO:0000259" key="11">
    <source>
        <dbReference type="Pfam" id="PF03159"/>
    </source>
</evidence>